<proteinExistence type="predicted"/>
<reference evidence="1 2" key="1">
    <citation type="submission" date="2014-02" db="EMBL/GenBank/DDBJ databases">
        <title>Whole genome shotgun sequence of Rhodococcus wratislaviensis NBRC 100605.</title>
        <authorList>
            <person name="Hosoyama A."/>
            <person name="Tsuchikane K."/>
            <person name="Yoshida I."/>
            <person name="Ohji S."/>
            <person name="Ichikawa N."/>
            <person name="Yamazoe A."/>
            <person name="Fujita N."/>
        </authorList>
    </citation>
    <scope>NUCLEOTIDE SEQUENCE [LARGE SCALE GENOMIC DNA]</scope>
    <source>
        <strain evidence="1 2">NBRC 100605</strain>
    </source>
</reference>
<organism evidence="1 2">
    <name type="scientific">Rhodococcus wratislaviensis NBRC 100605</name>
    <dbReference type="NCBI Taxonomy" id="1219028"/>
    <lineage>
        <taxon>Bacteria</taxon>
        <taxon>Bacillati</taxon>
        <taxon>Actinomycetota</taxon>
        <taxon>Actinomycetes</taxon>
        <taxon>Mycobacteriales</taxon>
        <taxon>Nocardiaceae</taxon>
        <taxon>Rhodococcus</taxon>
    </lineage>
</organism>
<dbReference type="Proteomes" id="UP000019491">
    <property type="component" value="Unassembled WGS sequence"/>
</dbReference>
<keyword evidence="2" id="KW-1185">Reference proteome</keyword>
<protein>
    <submittedName>
        <fullName evidence="1">Uncharacterized protein</fullName>
    </submittedName>
</protein>
<gene>
    <name evidence="1" type="ORF">RW1_078_00050</name>
</gene>
<evidence type="ECO:0000313" key="2">
    <source>
        <dbReference type="Proteomes" id="UP000019491"/>
    </source>
</evidence>
<dbReference type="EMBL" id="BAWF01000078">
    <property type="protein sequence ID" value="GAF49358.1"/>
    <property type="molecule type" value="Genomic_DNA"/>
</dbReference>
<evidence type="ECO:0000313" key="1">
    <source>
        <dbReference type="EMBL" id="GAF49358.1"/>
    </source>
</evidence>
<accession>X0Q0B5</accession>
<comment type="caution">
    <text evidence="1">The sequence shown here is derived from an EMBL/GenBank/DDBJ whole genome shotgun (WGS) entry which is preliminary data.</text>
</comment>
<sequence length="96" mass="10397">MGGIETRFRSNFAYSDVTLPDGTVTPLMRLQYGGSASRWGFAIHLASSRKYQDSILPSGDFAGSPEDALDCACGLYLGDPIRGINPRRTNESDHLG</sequence>
<dbReference type="AlphaFoldDB" id="X0Q0B5"/>
<name>X0Q0B5_RHOWR</name>